<organism evidence="3 4">
    <name type="scientific">Thanatephorus cucumeris (strain AG1-IB / isolate 7/3/14)</name>
    <name type="common">Lettuce bottom rot fungus</name>
    <name type="synonym">Rhizoctonia solani</name>
    <dbReference type="NCBI Taxonomy" id="1108050"/>
    <lineage>
        <taxon>Eukaryota</taxon>
        <taxon>Fungi</taxon>
        <taxon>Dikarya</taxon>
        <taxon>Basidiomycota</taxon>
        <taxon>Agaricomycotina</taxon>
        <taxon>Agaricomycetes</taxon>
        <taxon>Cantharellales</taxon>
        <taxon>Ceratobasidiaceae</taxon>
        <taxon>Rhizoctonia</taxon>
        <taxon>Rhizoctonia solani AG-1</taxon>
    </lineage>
</organism>
<keyword evidence="4" id="KW-1185">Reference proteome</keyword>
<feature type="compositionally biased region" description="Polar residues" evidence="1">
    <location>
        <begin position="193"/>
        <end position="204"/>
    </location>
</feature>
<dbReference type="STRING" id="1108050.A0A0B7FBQ6"/>
<accession>A0A0B7FBQ6</accession>
<dbReference type="Proteomes" id="UP000059188">
    <property type="component" value="Unassembled WGS sequence"/>
</dbReference>
<proteinExistence type="predicted"/>
<feature type="domain" description="DUF6532" evidence="2">
    <location>
        <begin position="14"/>
        <end position="135"/>
    </location>
</feature>
<reference evidence="3 4" key="1">
    <citation type="submission" date="2014-11" db="EMBL/GenBank/DDBJ databases">
        <authorList>
            <person name="Wibberg Daniel"/>
        </authorList>
    </citation>
    <scope>NUCLEOTIDE SEQUENCE [LARGE SCALE GENOMIC DNA]</scope>
    <source>
        <strain evidence="3">Rhizoctonia solani AG1-IB 7/3/14</strain>
    </source>
</reference>
<dbReference type="InterPro" id="IPR045341">
    <property type="entry name" value="DUF6532"/>
</dbReference>
<evidence type="ECO:0000259" key="2">
    <source>
        <dbReference type="Pfam" id="PF20149"/>
    </source>
</evidence>
<protein>
    <recommendedName>
        <fullName evidence="2">DUF6532 domain-containing protein</fullName>
    </recommendedName>
</protein>
<name>A0A0B7FBQ6_THACB</name>
<evidence type="ECO:0000256" key="1">
    <source>
        <dbReference type="SAM" id="MobiDB-lite"/>
    </source>
</evidence>
<dbReference type="AlphaFoldDB" id="A0A0B7FBQ6"/>
<evidence type="ECO:0000313" key="3">
    <source>
        <dbReference type="EMBL" id="CEL54394.1"/>
    </source>
</evidence>
<dbReference type="EMBL" id="LN679259">
    <property type="protein sequence ID" value="CEL54394.1"/>
    <property type="molecule type" value="Genomic_DNA"/>
</dbReference>
<feature type="region of interest" description="Disordered" evidence="1">
    <location>
        <begin position="193"/>
        <end position="215"/>
    </location>
</feature>
<gene>
    <name evidence="3" type="ORF">RSOLAG1IB_11640</name>
</gene>
<dbReference type="Pfam" id="PF20149">
    <property type="entry name" value="DUF6532"/>
    <property type="match status" value="1"/>
</dbReference>
<dbReference type="OrthoDB" id="2840219at2759"/>
<sequence>MQTGLVLGKNGTEVALSYQLKAESDPAGIQTNRDKVKHLLDGVNFTLQLLDHLDAMYENSIFSTVLNNALFRSADAIGVVHNDLFSPITLPCMALASSAVERVLLSYRTGTHVPKDFSAVEFTPIYFTHLATLAAIYNTPKAQGQLVKHLHRLADQSRKPYPGVIQTTSITHVWSRIPQALIAARYRLEGSSTSNTSPIIDQSPLQPPRAPPSLH</sequence>
<evidence type="ECO:0000313" key="4">
    <source>
        <dbReference type="Proteomes" id="UP000059188"/>
    </source>
</evidence>
<feature type="compositionally biased region" description="Pro residues" evidence="1">
    <location>
        <begin position="205"/>
        <end position="215"/>
    </location>
</feature>